<dbReference type="AlphaFoldDB" id="A0A381LEY0"/>
<sequence length="173" mass="19765">MFNLTLILALLLVSISPASAKSLQKRMLIYNCDGVHFDRAQIMQADPVHCVSPIDDPGHGAYRKQSKQVKDYSNLRARKETIICPLYRSTRIDYGDYIDRKYSVTFSWTPGTHNCKIIDVNFIDEYNQRIKCDIRNEAASFRMPEPRISSTHFRAETDFSGAPPARGFGLIED</sequence>
<protein>
    <submittedName>
        <fullName evidence="2">BgtAcSP-30691</fullName>
    </submittedName>
</protein>
<feature type="signal peptide" evidence="1">
    <location>
        <begin position="1"/>
        <end position="20"/>
    </location>
</feature>
<feature type="non-terminal residue" evidence="2">
    <location>
        <position position="173"/>
    </location>
</feature>
<evidence type="ECO:0000256" key="1">
    <source>
        <dbReference type="SAM" id="SignalP"/>
    </source>
</evidence>
<reference evidence="2" key="1">
    <citation type="submission" date="2018-07" db="EMBL/GenBank/DDBJ databases">
        <authorList>
            <person name="Quirk P.G."/>
            <person name="Krulwich T.A."/>
        </authorList>
    </citation>
    <scope>NUCLEOTIDE SEQUENCE</scope>
    <source>
        <strain evidence="2">96224</strain>
    </source>
</reference>
<proteinExistence type="predicted"/>
<organism evidence="2">
    <name type="scientific">Blumeria graminis f. sp. tritici 96224</name>
    <dbReference type="NCBI Taxonomy" id="1268274"/>
    <lineage>
        <taxon>Eukaryota</taxon>
        <taxon>Fungi</taxon>
        <taxon>Dikarya</taxon>
        <taxon>Ascomycota</taxon>
        <taxon>Pezizomycotina</taxon>
        <taxon>Leotiomycetes</taxon>
        <taxon>Erysiphales</taxon>
        <taxon>Erysiphaceae</taxon>
        <taxon>Blumeria</taxon>
    </lineage>
</organism>
<gene>
    <name evidence="2" type="ORF">BGT96224V2_LOCUS5311</name>
</gene>
<dbReference type="EMBL" id="UIGY01000161">
    <property type="protein sequence ID" value="SUZ12140.1"/>
    <property type="molecule type" value="Genomic_DNA"/>
</dbReference>
<feature type="chain" id="PRO_5017062214" evidence="1">
    <location>
        <begin position="21"/>
        <end position="173"/>
    </location>
</feature>
<keyword evidence="1" id="KW-0732">Signal</keyword>
<evidence type="ECO:0000313" key="2">
    <source>
        <dbReference type="EMBL" id="SUZ12140.1"/>
    </source>
</evidence>
<accession>A0A381LEY0</accession>
<name>A0A381LEY0_BLUGR</name>